<dbReference type="EMBL" id="PJRS01000049">
    <property type="protein sequence ID" value="PLR18914.1"/>
    <property type="molecule type" value="Genomic_DNA"/>
</dbReference>
<dbReference type="AlphaFoldDB" id="A0A2N5CYN2"/>
<evidence type="ECO:0000313" key="2">
    <source>
        <dbReference type="Proteomes" id="UP000234479"/>
    </source>
</evidence>
<proteinExistence type="predicted"/>
<keyword evidence="2" id="KW-1185">Reference proteome</keyword>
<sequence length="151" mass="16168">MTVRKFRPPNRLASMIKDRGGILAKDALAAAEANVETLRESSLAALDAALDAIEARFGPAAPDRASEEFETLYTMTLKVVDVSGFAADAGVDEAAVSLCALVDACAEAQAWRWDAVDVHLSALRLLRNVGASLPAEHRRGMLDGLHKVVQR</sequence>
<protein>
    <submittedName>
        <fullName evidence="1">Chemotaxis protein CheE</fullName>
    </submittedName>
</protein>
<reference evidence="1 2" key="1">
    <citation type="submission" date="2017-12" db="EMBL/GenBank/DDBJ databases">
        <title>The genome sequence of Caulobacter sp. 410.</title>
        <authorList>
            <person name="Gao J."/>
            <person name="Mao X."/>
            <person name="Sun J."/>
        </authorList>
    </citation>
    <scope>NUCLEOTIDE SEQUENCE [LARGE SCALE GENOMIC DNA]</scope>
    <source>
        <strain evidence="1 2">410</strain>
    </source>
</reference>
<dbReference type="OrthoDB" id="7205228at2"/>
<name>A0A2N5CYN2_9CAUL</name>
<accession>A0A2N5CYN2</accession>
<dbReference type="Proteomes" id="UP000234479">
    <property type="component" value="Unassembled WGS sequence"/>
</dbReference>
<dbReference type="RefSeq" id="WP_101720626.1">
    <property type="nucleotide sequence ID" value="NZ_PJRS01000049.1"/>
</dbReference>
<gene>
    <name evidence="1" type="ORF">SGCZBJ_25110</name>
</gene>
<comment type="caution">
    <text evidence="1">The sequence shown here is derived from an EMBL/GenBank/DDBJ whole genome shotgun (WGS) entry which is preliminary data.</text>
</comment>
<evidence type="ECO:0000313" key="1">
    <source>
        <dbReference type="EMBL" id="PLR18914.1"/>
    </source>
</evidence>
<organism evidence="1 2">
    <name type="scientific">Caulobacter zeae</name>
    <dbReference type="NCBI Taxonomy" id="2055137"/>
    <lineage>
        <taxon>Bacteria</taxon>
        <taxon>Pseudomonadati</taxon>
        <taxon>Pseudomonadota</taxon>
        <taxon>Alphaproteobacteria</taxon>
        <taxon>Caulobacterales</taxon>
        <taxon>Caulobacteraceae</taxon>
        <taxon>Caulobacter</taxon>
    </lineage>
</organism>